<name>A0ACC0VT21_9STRA</name>
<organism evidence="1 2">
    <name type="scientific">Peronosclerospora sorghi</name>
    <dbReference type="NCBI Taxonomy" id="230839"/>
    <lineage>
        <taxon>Eukaryota</taxon>
        <taxon>Sar</taxon>
        <taxon>Stramenopiles</taxon>
        <taxon>Oomycota</taxon>
        <taxon>Peronosporomycetes</taxon>
        <taxon>Peronosporales</taxon>
        <taxon>Peronosporaceae</taxon>
        <taxon>Peronosclerospora</taxon>
    </lineage>
</organism>
<evidence type="ECO:0000313" key="1">
    <source>
        <dbReference type="EMBL" id="KAI9909629.1"/>
    </source>
</evidence>
<accession>A0ACC0VT21</accession>
<evidence type="ECO:0000313" key="2">
    <source>
        <dbReference type="Proteomes" id="UP001163321"/>
    </source>
</evidence>
<protein>
    <submittedName>
        <fullName evidence="1">Uncharacterized protein</fullName>
    </submittedName>
</protein>
<dbReference type="Proteomes" id="UP001163321">
    <property type="component" value="Chromosome 7"/>
</dbReference>
<comment type="caution">
    <text evidence="1">The sequence shown here is derived from an EMBL/GenBank/DDBJ whole genome shotgun (WGS) entry which is preliminary data.</text>
</comment>
<reference evidence="1 2" key="1">
    <citation type="journal article" date="2022" name="bioRxiv">
        <title>The genome of the oomycete Peronosclerospora sorghi, a cosmopolitan pathogen of maize and sorghum, is inflated with dispersed pseudogenes.</title>
        <authorList>
            <person name="Fletcher K."/>
            <person name="Martin F."/>
            <person name="Isakeit T."/>
            <person name="Cavanaugh K."/>
            <person name="Magill C."/>
            <person name="Michelmore R."/>
        </authorList>
    </citation>
    <scope>NUCLEOTIDE SEQUENCE [LARGE SCALE GENOMIC DNA]</scope>
    <source>
        <strain evidence="1">P6</strain>
    </source>
</reference>
<proteinExistence type="predicted"/>
<gene>
    <name evidence="1" type="ORF">PsorP6_014602</name>
</gene>
<keyword evidence="2" id="KW-1185">Reference proteome</keyword>
<dbReference type="EMBL" id="CM047586">
    <property type="protein sequence ID" value="KAI9909629.1"/>
    <property type="molecule type" value="Genomic_DNA"/>
</dbReference>
<sequence>MQPFTQNASTIDTRQHCVCCVPVVPSVPASNATNGTKPCFISWAWWFSANTTNAHVLASAGSKRIHSLPGVSSFETWAIASICFTARSSAPETTRICCSIVVSQACKMCFCMVTHKFQAYVVKFGVPTSLLPCERDIQETKTDLLELVTRRPKQLQNMVRFAFRYQKHLTIFEHEGHINHTQERVHAVYEMLSLNRGKEISLPKRQDFVRATRAISFGDTVGRKKTLQVKHFHHYSFVGTAFTASILQPTHSLGFCVLHNPIQHIHNRELAFTASHLLKHSLQYPYGGIVCAGTSVSHLWLLPPLFDGEEISVIRFITHCLNAGEMSQCTSDGVVNDDVGGVPYFSTEGHSGFISTPRRALCRVRACLLSSGLRRVFFPSRSCSTFTVMDTSPYDAERTDLSETVSSAGAAPYGEPASFDGPVKLFVGQVPRSMEEEDLQPVLEVFGALEDLVIIRDKITGAHRGCAFASYFKREAAETAVHELHNKVTLPQSLNPLQVRPAEGQAGASQEHKLFIGMIPKTADEAAIRDVFELFGPIEEVYILRHPATGQSKGCAFLKFKERASALAAIDDVHGNVTMDRGTSPLVVKFADSRRQRLQRARNLAVANAYWPLPPGSGMAAFPQLQQMQQQYMQQMQAFGAQAVAGLNPAMAGLRSPLEAAASPTNSFMYYNPYGFAAAAAAGATGPYGFTCVPRVGDGAGFDMQSSSIAAGLDMQRQAAEAAAKATRTSSQLEGPTGANLFIYHLPHDLTDADLATAFAPFGTVISAKVYMDKITGESKGFGFVSYDSADAADAAIASMNGFQIGTKRLKVQHKRIHQRSDFFSGAASSLVGPDDELANLDFHHQPQQSLHALDDGLYSHHDETGAASPPSSGDGTNGVDASLDEVVQKLRIDS</sequence>